<name>A0AAF0ED24_9BASI</name>
<keyword evidence="3" id="KW-1133">Transmembrane helix</keyword>
<keyword evidence="5" id="KW-0012">Acyltransferase</keyword>
<dbReference type="InterPro" id="IPR000608">
    <property type="entry name" value="UBC"/>
</dbReference>
<dbReference type="PROSITE" id="PS50127">
    <property type="entry name" value="UBC_2"/>
    <property type="match status" value="1"/>
</dbReference>
<gene>
    <name evidence="5" type="ORF">MEQU1_001653</name>
</gene>
<evidence type="ECO:0000259" key="4">
    <source>
        <dbReference type="PROSITE" id="PS50127"/>
    </source>
</evidence>
<dbReference type="InterPro" id="IPR050113">
    <property type="entry name" value="Ub_conjugating_enzyme"/>
</dbReference>
<dbReference type="GO" id="GO:0061631">
    <property type="term" value="F:ubiquitin conjugating enzyme activity"/>
    <property type="evidence" value="ECO:0007669"/>
    <property type="project" value="UniProtKB-EC"/>
</dbReference>
<evidence type="ECO:0000313" key="5">
    <source>
        <dbReference type="EMBL" id="WFD22969.1"/>
    </source>
</evidence>
<evidence type="ECO:0000256" key="1">
    <source>
        <dbReference type="ARBA" id="ARBA00022786"/>
    </source>
</evidence>
<feature type="transmembrane region" description="Helical" evidence="3">
    <location>
        <begin position="209"/>
        <end position="228"/>
    </location>
</feature>
<dbReference type="EMBL" id="CP119902">
    <property type="protein sequence ID" value="WFD22969.1"/>
    <property type="molecule type" value="Genomic_DNA"/>
</dbReference>
<dbReference type="Pfam" id="PF00179">
    <property type="entry name" value="UQ_con"/>
    <property type="match status" value="1"/>
</dbReference>
<accession>A0AAF0ED24</accession>
<dbReference type="EC" id="2.3.2.23" evidence="5"/>
<keyword evidence="5" id="KW-0808">Transferase</keyword>
<keyword evidence="3" id="KW-0812">Transmembrane</keyword>
<evidence type="ECO:0000256" key="2">
    <source>
        <dbReference type="SAM" id="MobiDB-lite"/>
    </source>
</evidence>
<dbReference type="PANTHER" id="PTHR24067">
    <property type="entry name" value="UBIQUITIN-CONJUGATING ENZYME E2"/>
    <property type="match status" value="1"/>
</dbReference>
<feature type="region of interest" description="Disordered" evidence="2">
    <location>
        <begin position="1"/>
        <end position="27"/>
    </location>
</feature>
<reference evidence="5" key="1">
    <citation type="submission" date="2023-03" db="EMBL/GenBank/DDBJ databases">
        <title>Mating type loci evolution in Malassezia.</title>
        <authorList>
            <person name="Coelho M.A."/>
        </authorList>
    </citation>
    <scope>NUCLEOTIDE SEQUENCE</scope>
    <source>
        <strain evidence="5">CBS 12830</strain>
    </source>
</reference>
<protein>
    <submittedName>
        <fullName evidence="5">E2 ubiquitin-conjugating enzyme</fullName>
        <ecNumber evidence="5">2.3.2.23</ecNumber>
    </submittedName>
</protein>
<organism evidence="5 6">
    <name type="scientific">Malassezia equina</name>
    <dbReference type="NCBI Taxonomy" id="1381935"/>
    <lineage>
        <taxon>Eukaryota</taxon>
        <taxon>Fungi</taxon>
        <taxon>Dikarya</taxon>
        <taxon>Basidiomycota</taxon>
        <taxon>Ustilaginomycotina</taxon>
        <taxon>Malasseziomycetes</taxon>
        <taxon>Malasseziales</taxon>
        <taxon>Malasseziaceae</taxon>
        <taxon>Malassezia</taxon>
    </lineage>
</organism>
<sequence length="232" mass="25637">MSLKSSSSAAKRIMTEMKEMQSDDSSEFTAAPLEENMFEWHFTLRGPVDSPFAEGLYHGKVLLPTDYPFRPPHLVFLTPNGRWKVDSKCQQSNAELLQDRPRPRVDTAAVLPGVPQAATQPGEEQKAPPNPEDTTALPPPETTNAPACFDDPCEKEPANVTLQSTQPPTPAPTLERPLFPEPATSIVISALQRQELSMLDARIESCRRILLLLDSLMGLLCALLVLLLRKNL</sequence>
<dbReference type="AlphaFoldDB" id="A0AAF0ED24"/>
<dbReference type="SMART" id="SM00212">
    <property type="entry name" value="UBCc"/>
    <property type="match status" value="1"/>
</dbReference>
<keyword evidence="1" id="KW-0833">Ubl conjugation pathway</keyword>
<keyword evidence="6" id="KW-1185">Reference proteome</keyword>
<keyword evidence="3" id="KW-0472">Membrane</keyword>
<dbReference type="Gene3D" id="3.10.110.10">
    <property type="entry name" value="Ubiquitin Conjugating Enzyme"/>
    <property type="match status" value="1"/>
</dbReference>
<evidence type="ECO:0000313" key="6">
    <source>
        <dbReference type="Proteomes" id="UP001214415"/>
    </source>
</evidence>
<feature type="region of interest" description="Disordered" evidence="2">
    <location>
        <begin position="114"/>
        <end position="178"/>
    </location>
</feature>
<proteinExistence type="predicted"/>
<dbReference type="SUPFAM" id="SSF54495">
    <property type="entry name" value="UBC-like"/>
    <property type="match status" value="1"/>
</dbReference>
<dbReference type="InterPro" id="IPR016135">
    <property type="entry name" value="UBQ-conjugating_enzyme/RWD"/>
</dbReference>
<feature type="domain" description="UBC core" evidence="4">
    <location>
        <begin position="8"/>
        <end position="158"/>
    </location>
</feature>
<evidence type="ECO:0000256" key="3">
    <source>
        <dbReference type="SAM" id="Phobius"/>
    </source>
</evidence>
<dbReference type="Proteomes" id="UP001214415">
    <property type="component" value="Chromosome 3"/>
</dbReference>